<reference evidence="3" key="1">
    <citation type="submission" date="2019-08" db="EMBL/GenBank/DDBJ databases">
        <authorList>
            <person name="Kucharzyk K."/>
            <person name="Murdoch R.W."/>
            <person name="Higgins S."/>
            <person name="Loffler F."/>
        </authorList>
    </citation>
    <scope>NUCLEOTIDE SEQUENCE</scope>
</reference>
<dbReference type="AlphaFoldDB" id="A0A645D918"/>
<evidence type="ECO:0000256" key="1">
    <source>
        <dbReference type="SAM" id="MobiDB-lite"/>
    </source>
</evidence>
<keyword evidence="2" id="KW-1133">Transmembrane helix</keyword>
<accession>A0A645D918</accession>
<protein>
    <submittedName>
        <fullName evidence="3">Uncharacterized protein</fullName>
    </submittedName>
</protein>
<gene>
    <name evidence="3" type="ORF">SDC9_132189</name>
</gene>
<name>A0A645D918_9ZZZZ</name>
<organism evidence="3">
    <name type="scientific">bioreactor metagenome</name>
    <dbReference type="NCBI Taxonomy" id="1076179"/>
    <lineage>
        <taxon>unclassified sequences</taxon>
        <taxon>metagenomes</taxon>
        <taxon>ecological metagenomes</taxon>
    </lineage>
</organism>
<comment type="caution">
    <text evidence="3">The sequence shown here is derived from an EMBL/GenBank/DDBJ whole genome shotgun (WGS) entry which is preliminary data.</text>
</comment>
<keyword evidence="2" id="KW-0472">Membrane</keyword>
<keyword evidence="2" id="KW-0812">Transmembrane</keyword>
<evidence type="ECO:0000256" key="2">
    <source>
        <dbReference type="SAM" id="Phobius"/>
    </source>
</evidence>
<proteinExistence type="predicted"/>
<dbReference type="EMBL" id="VSSQ01033496">
    <property type="protein sequence ID" value="MPM85112.1"/>
    <property type="molecule type" value="Genomic_DNA"/>
</dbReference>
<sequence length="156" mass="17967">MRRLQQQGWPNKPDSGWNEYDVEIQGGRWSNLQIITVAEEHAGGKQLIRCRLQPRWSLPAKALFWALCGAQFLVLGLTAPQVRWVFLSLLLLPAFLWFVQREHRKLQSLARAFLDSIAADWKLVKMVETPETVTKPDPRSPVFAQPEIQHSQPKES</sequence>
<feature type="transmembrane region" description="Helical" evidence="2">
    <location>
        <begin position="82"/>
        <end position="99"/>
    </location>
</feature>
<evidence type="ECO:0000313" key="3">
    <source>
        <dbReference type="EMBL" id="MPM85112.1"/>
    </source>
</evidence>
<feature type="transmembrane region" description="Helical" evidence="2">
    <location>
        <begin position="58"/>
        <end position="76"/>
    </location>
</feature>
<feature type="region of interest" description="Disordered" evidence="1">
    <location>
        <begin position="132"/>
        <end position="156"/>
    </location>
</feature>